<evidence type="ECO:0000313" key="2">
    <source>
        <dbReference type="EMBL" id="CAG8651874.1"/>
    </source>
</evidence>
<accession>A0A9N9DXA6</accession>
<evidence type="ECO:0000259" key="1">
    <source>
        <dbReference type="Pfam" id="PF05685"/>
    </source>
</evidence>
<dbReference type="Pfam" id="PF05685">
    <property type="entry name" value="Uma2"/>
    <property type="match status" value="1"/>
</dbReference>
<dbReference type="SUPFAM" id="SSF52980">
    <property type="entry name" value="Restriction endonuclease-like"/>
    <property type="match status" value="1"/>
</dbReference>
<sequence length="333" mass="37681">MGLYDTTNWQKQKHGLNAVLSPPLFLSSYSLYLSKQTRNTDPSRLWSSWDFDKARGHLMAIQRQDGTDEVYRRGIVVASNVPRETYLEFCDGEPKVSVKHRLIDGKVIAHEIPLNPHSVVQGVLTGEIYTWNRCELDVMGELDITVNTRDVYRPDACIQPQQRRQPPQRRAVNATGNPYPTMVIEIGSTESLNSLHELATGYFSPRTNIQMYLAIKLFPRRQDRTFALLALFYRRDQPNPTVPCIAKSFGTANLHISTTRFLLNIPNFPANSLTGVGCGQVACDGPNLPDYQLAIPTNLLFDDVPTGVPNGTPNDFFIDLWDIQRAYSRALRR</sequence>
<dbReference type="Proteomes" id="UP000789508">
    <property type="component" value="Unassembled WGS sequence"/>
</dbReference>
<reference evidence="2" key="1">
    <citation type="submission" date="2021-06" db="EMBL/GenBank/DDBJ databases">
        <authorList>
            <person name="Kallberg Y."/>
            <person name="Tangrot J."/>
            <person name="Rosling A."/>
        </authorList>
    </citation>
    <scope>NUCLEOTIDE SEQUENCE</scope>
    <source>
        <strain evidence="2">FL130A</strain>
    </source>
</reference>
<protein>
    <submittedName>
        <fullName evidence="2">13655_t:CDS:1</fullName>
    </submittedName>
</protein>
<dbReference type="InterPro" id="IPR008538">
    <property type="entry name" value="Uma2"/>
</dbReference>
<dbReference type="InterPro" id="IPR011335">
    <property type="entry name" value="Restrct_endonuc-II-like"/>
</dbReference>
<dbReference type="AlphaFoldDB" id="A0A9N9DXA6"/>
<feature type="domain" description="Putative restriction endonuclease" evidence="1">
    <location>
        <begin position="84"/>
        <end position="213"/>
    </location>
</feature>
<name>A0A9N9DXA6_9GLOM</name>
<dbReference type="GO" id="GO:0006302">
    <property type="term" value="P:double-strand break repair"/>
    <property type="evidence" value="ECO:0007669"/>
    <property type="project" value="UniProtKB-ARBA"/>
</dbReference>
<evidence type="ECO:0000313" key="3">
    <source>
        <dbReference type="Proteomes" id="UP000789508"/>
    </source>
</evidence>
<keyword evidence="3" id="KW-1185">Reference proteome</keyword>
<proteinExistence type="predicted"/>
<dbReference type="EMBL" id="CAJVPS010009623">
    <property type="protein sequence ID" value="CAG8651874.1"/>
    <property type="molecule type" value="Genomic_DNA"/>
</dbReference>
<dbReference type="InterPro" id="IPR012296">
    <property type="entry name" value="Nuclease_put_TT1808"/>
</dbReference>
<dbReference type="Gene3D" id="3.90.1570.10">
    <property type="entry name" value="tt1808, chain A"/>
    <property type="match status" value="1"/>
</dbReference>
<organism evidence="2 3">
    <name type="scientific">Ambispora leptoticha</name>
    <dbReference type="NCBI Taxonomy" id="144679"/>
    <lineage>
        <taxon>Eukaryota</taxon>
        <taxon>Fungi</taxon>
        <taxon>Fungi incertae sedis</taxon>
        <taxon>Mucoromycota</taxon>
        <taxon>Glomeromycotina</taxon>
        <taxon>Glomeromycetes</taxon>
        <taxon>Archaeosporales</taxon>
        <taxon>Ambisporaceae</taxon>
        <taxon>Ambispora</taxon>
    </lineage>
</organism>
<dbReference type="OrthoDB" id="2307807at2759"/>
<gene>
    <name evidence="2" type="ORF">ALEPTO_LOCUS10041</name>
</gene>
<comment type="caution">
    <text evidence="2">The sequence shown here is derived from an EMBL/GenBank/DDBJ whole genome shotgun (WGS) entry which is preliminary data.</text>
</comment>